<evidence type="ECO:0000259" key="5">
    <source>
        <dbReference type="Pfam" id="PF18516"/>
    </source>
</evidence>
<dbReference type="InterPro" id="IPR054116">
    <property type="entry name" value="Cas12a_REC2"/>
</dbReference>
<feature type="active site" description="For DNase activity of RuvC domain" evidence="1">
    <location>
        <position position="833"/>
    </location>
</feature>
<feature type="site" description="Binds crRNA" evidence="3">
    <location>
        <position position="767"/>
    </location>
</feature>
<dbReference type="Pfam" id="PF18516">
    <property type="entry name" value="RuvC_1"/>
    <property type="match status" value="1"/>
</dbReference>
<feature type="site" description="Binds PAM" evidence="3">
    <location>
        <position position="633"/>
    </location>
</feature>
<feature type="active site" description="For pre-crRNA processing" evidence="1">
    <location>
        <position position="775"/>
    </location>
</feature>
<evidence type="ECO:0000313" key="8">
    <source>
        <dbReference type="Proteomes" id="UP000034852"/>
    </source>
</evidence>
<dbReference type="Pfam" id="PF18501">
    <property type="entry name" value="REC1"/>
    <property type="match status" value="1"/>
</dbReference>
<sequence length="1214" mass="142620">MKNVFGGFTNLYSLTKTLRFELKPTSKTQKLMKRNNVIQTDEEIDKLYHDEMKPILDEIHRRFINDALAQKIFISASLDNFLKVVKNYKVESAKKNIKQNQVKLLQKEITIKTLGLRREVVSGFITVSKKWKDKYVGLGIKLKGDGYKVLTEQAVLDILKIEFPNKAKYIDKFRGFWTYFSGFNENRKNYYSEEDKATSIANRIVNENLSRYIDNIIAFEEILQKIPNLKKFKQDLDITSYNYYLNQAGIDKYNKIIGGYIVDKDKKIQGINEKVNLYTQQTKKKLPKLKFLFKQIGSERKGFGIFEIKEGKEWEQLGDLFKLQRTKINSNGREKGLFDSLRTMYREFFDEIKRDSNSQARYSLDKIYFNKASVNTISNSWFTNWNKFAELLNIKEDKKNGEKKIPEQISIEDIKDSLSIIPKENLEELFKLTNREKHDRTRFFGSNAWVTFLNIWQNEIEESFNKLEEKEKDFKKNAAIKFQKNNLVQKNYIKEVCDRMLAIERMAKYHLPKDSNLSREEDFYWIIDNLSEQREIYKYYNAFRNYISKKPYNKSKMKLNFENGNLLGGWSDGQERNKAGVILRNGNKYYLGVLINRGIFRTDKINNEIYRTGSSKWERLILSNLKFQTLAGKGFLGKHGVSYGNMNPEKSVPSLQKFIRENYLKKYPQLTEVSNTKFLSKKDFDAAIKEALKECFTMNFINIAENKLLEAEDKGDLYLFEITNKDFSGKKSGKDNIHTIYWKYLFSESNCKSPIIGLNGGAEIFFREGQKDKLHTKLDKKGKKVFDAKRYSEDKLFFHVSITINYGKPKNIKFRDIINQLITSMNVNIIGIDRGEKHLLYYSVIDSNGIILKQGSLNKIRVGDKEVDFNKKLTERANEMKKARQSWEQIGNIKNFKEGYLSQAIHEIYQLMIKYNAIIVLEDLNTEFKAKRLSKVEKSVYKKFELKLARKLNHLILKDRNTNEIGGVLKAYQLTPTIGGGDVSKFEKAKQWGMMFYVRANYTSTTDPVTGWRKHLYISNFSNNSVIKSFFDPTNRDTGIEIFYSGKYRSWGFRYVQKETGKKWELFATKELERFKYNQTTKLCEKINLYDKFEELFKGIDKSADIYSQLCNVLDFRWKSLVYLWNLLNQIRNVDKNAEGNKNDFIQSPVYPFFDSRKTDGKTEPINGDANGALNIARKGLMLVERIKNNPEKYEQLIRDTEWDAWIQNFNKVN</sequence>
<gene>
    <name evidence="7" type="ORF">US52_C0007G0008</name>
</gene>
<dbReference type="NCBIfam" id="TIGR04330">
    <property type="entry name" value="cas_Cpf1"/>
    <property type="match status" value="2"/>
</dbReference>
<feature type="domain" description="Cas12a REC2" evidence="6">
    <location>
        <begin position="346"/>
        <end position="548"/>
    </location>
</feature>
<accession>A0A0G0GYZ0</accession>
<evidence type="ECO:0000256" key="2">
    <source>
        <dbReference type="PIRSR" id="PIRSR627620-2"/>
    </source>
</evidence>
<feature type="domain" description="Cas12a RuvC nuclease" evidence="5">
    <location>
        <begin position="816"/>
        <end position="1209"/>
    </location>
</feature>
<dbReference type="AlphaFoldDB" id="A0A0G0GYZ0"/>
<feature type="site" description="Binds DNA in crRNA-target DNA heteroduplex" evidence="3">
    <location>
        <position position="288"/>
    </location>
</feature>
<feature type="site" description="Binds crRNA alone and in crRNA-target DNA heteroduplex" evidence="3">
    <location>
        <position position="17"/>
    </location>
</feature>
<dbReference type="EMBL" id="LBTH01000007">
    <property type="protein sequence ID" value="KKQ36153.1"/>
    <property type="molecule type" value="Genomic_DNA"/>
</dbReference>
<dbReference type="InterPro" id="IPR027620">
    <property type="entry name" value="Cas12a"/>
</dbReference>
<feature type="region of interest" description="Binds crRNA" evidence="2">
    <location>
        <begin position="725"/>
        <end position="728"/>
    </location>
</feature>
<evidence type="ECO:0000259" key="6">
    <source>
        <dbReference type="Pfam" id="PF21918"/>
    </source>
</evidence>
<evidence type="ECO:0008006" key="9">
    <source>
        <dbReference type="Google" id="ProtNLM"/>
    </source>
</evidence>
<feature type="active site" description="For DNase activity of RuvC domain" evidence="1">
    <location>
        <position position="922"/>
    </location>
</feature>
<reference evidence="7" key="1">
    <citation type="journal article" date="2015" name="Nature">
        <title>rRNA introns, odd ribosomes, and small enigmatic genomes across a large radiation of phyla.</title>
        <authorList>
            <person name="Brown C.T."/>
            <person name="Hug L.A."/>
            <person name="Thomas B.C."/>
            <person name="Sharon I."/>
            <person name="Castelle C.J."/>
            <person name="Singh A."/>
            <person name="Wilkins M.J."/>
            <person name="Williams K.H."/>
            <person name="Banfield J.F."/>
        </authorList>
    </citation>
    <scope>NUCLEOTIDE SEQUENCE [LARGE SCALE GENOMIC DNA]</scope>
</reference>
<feature type="domain" description="Cas12a REC1" evidence="4">
    <location>
        <begin position="51"/>
        <end position="296"/>
    </location>
</feature>
<protein>
    <recommendedName>
        <fullName evidence="9">Type V CRISPR-associated protein Cpf1</fullName>
    </recommendedName>
</protein>
<dbReference type="InterPro" id="IPR040852">
    <property type="entry name" value="RuvC_1"/>
</dbReference>
<evidence type="ECO:0000256" key="3">
    <source>
        <dbReference type="PIRSR" id="PIRSR627620-3"/>
    </source>
</evidence>
<proteinExistence type="predicted"/>
<feature type="site" description="Binds Target strand DNA; via amide nitrogen" evidence="3">
    <location>
        <position position="760"/>
    </location>
</feature>
<feature type="site" description="Binds DNA in crRNA-target DNA heteroduplex" evidence="3">
    <location>
        <position position="550"/>
    </location>
</feature>
<feature type="region of interest" description="Binds crRNA" evidence="2">
    <location>
        <begin position="552"/>
        <end position="556"/>
    </location>
</feature>
<dbReference type="SMR" id="A0A0G0GYZ0"/>
<feature type="region of interest" description="Binds crRNA alone and in crRNA-target DNA heteroduplex" evidence="2">
    <location>
        <begin position="183"/>
        <end position="187"/>
    </location>
</feature>
<dbReference type="InterPro" id="IPR040787">
    <property type="entry name" value="Cas12a_REC1"/>
</dbReference>
<dbReference type="Pfam" id="PF21918">
    <property type="entry name" value="cas_Cpf1_2nd"/>
    <property type="match status" value="1"/>
</dbReference>
<evidence type="ECO:0000259" key="4">
    <source>
        <dbReference type="Pfam" id="PF18501"/>
    </source>
</evidence>
<feature type="active site" description="For DNase activity of RuvC domain" evidence="1">
    <location>
        <position position="1169"/>
    </location>
</feature>
<name>A0A0G0GYZ0_9BACT</name>
<comment type="caution">
    <text evidence="7">The sequence shown here is derived from an EMBL/GenBank/DDBJ whole genome shotgun (WGS) entry which is preliminary data.</text>
</comment>
<evidence type="ECO:0000313" key="7">
    <source>
        <dbReference type="EMBL" id="KKQ36153.1"/>
    </source>
</evidence>
<feature type="region of interest" description="Binds crRNA alone and in crRNA-target DNA heteroduplex" evidence="2">
    <location>
        <begin position="48"/>
        <end position="53"/>
    </location>
</feature>
<evidence type="ECO:0000256" key="1">
    <source>
        <dbReference type="PIRSR" id="PIRSR627620-1"/>
    </source>
</evidence>
<dbReference type="Proteomes" id="UP000034852">
    <property type="component" value="Unassembled WGS sequence"/>
</dbReference>
<organism evidence="7 8">
    <name type="scientific">candidate division WS6 bacterium GW2011_GWA2_37_6</name>
    <dbReference type="NCBI Taxonomy" id="1619087"/>
    <lineage>
        <taxon>Bacteria</taxon>
        <taxon>Candidatus Dojkabacteria</taxon>
    </lineage>
</organism>
<feature type="region of interest" description="Binds DNA in crRNA-target DNA heteroduplex" evidence="2">
    <location>
        <begin position="272"/>
        <end position="276"/>
    </location>
</feature>